<dbReference type="EMBL" id="KL368303">
    <property type="protein sequence ID" value="KFD59270.1"/>
    <property type="molecule type" value="Genomic_DNA"/>
</dbReference>
<reference evidence="2" key="1">
    <citation type="journal article" date="2014" name="Nat. Genet.">
        <title>Genome and transcriptome of the porcine whipworm Trichuris suis.</title>
        <authorList>
            <person name="Jex A.R."/>
            <person name="Nejsum P."/>
            <person name="Schwarz E.M."/>
            <person name="Hu L."/>
            <person name="Young N.D."/>
            <person name="Hall R.S."/>
            <person name="Korhonen P.K."/>
            <person name="Liao S."/>
            <person name="Thamsborg S."/>
            <person name="Xia J."/>
            <person name="Xu P."/>
            <person name="Wang S."/>
            <person name="Scheerlinck J.P."/>
            <person name="Hofmann A."/>
            <person name="Sternberg P.W."/>
            <person name="Wang J."/>
            <person name="Gasser R.B."/>
        </authorList>
    </citation>
    <scope>NUCLEOTIDE SEQUENCE [LARGE SCALE GENOMIC DNA]</scope>
    <source>
        <strain evidence="2">DCEP-RM93F</strain>
    </source>
</reference>
<evidence type="ECO:0000259" key="1">
    <source>
        <dbReference type="PROSITE" id="PS50052"/>
    </source>
</evidence>
<dbReference type="AlphaFoldDB" id="A0A085MPX4"/>
<feature type="non-terminal residue" evidence="2">
    <location>
        <position position="56"/>
    </location>
</feature>
<dbReference type="SUPFAM" id="SSF52540">
    <property type="entry name" value="P-loop containing nucleoside triphosphate hydrolases"/>
    <property type="match status" value="1"/>
</dbReference>
<name>A0A085MPX4_9BILA</name>
<dbReference type="InterPro" id="IPR027417">
    <property type="entry name" value="P-loop_NTPase"/>
</dbReference>
<dbReference type="PANTHER" id="PTHR23122">
    <property type="entry name" value="MEMBRANE-ASSOCIATED GUANYLATE KINASE MAGUK"/>
    <property type="match status" value="1"/>
</dbReference>
<dbReference type="InterPro" id="IPR008145">
    <property type="entry name" value="GK/Ca_channel_bsu"/>
</dbReference>
<dbReference type="InterPro" id="IPR050716">
    <property type="entry name" value="MAGUK"/>
</dbReference>
<dbReference type="PROSITE" id="PS50052">
    <property type="entry name" value="GUANYLATE_KINASE_2"/>
    <property type="match status" value="1"/>
</dbReference>
<gene>
    <name evidence="2" type="ORF">M514_28551</name>
</gene>
<organism evidence="2">
    <name type="scientific">Trichuris suis</name>
    <name type="common">pig whipworm</name>
    <dbReference type="NCBI Taxonomy" id="68888"/>
    <lineage>
        <taxon>Eukaryota</taxon>
        <taxon>Metazoa</taxon>
        <taxon>Ecdysozoa</taxon>
        <taxon>Nematoda</taxon>
        <taxon>Enoplea</taxon>
        <taxon>Dorylaimia</taxon>
        <taxon>Trichinellida</taxon>
        <taxon>Trichuridae</taxon>
        <taxon>Trichuris</taxon>
    </lineage>
</organism>
<proteinExistence type="predicted"/>
<evidence type="ECO:0000313" key="2">
    <source>
        <dbReference type="EMBL" id="KFD59270.1"/>
    </source>
</evidence>
<accession>A0A085MPX4</accession>
<feature type="domain" description="Guanylate kinase-like" evidence="1">
    <location>
        <begin position="5"/>
        <end position="56"/>
    </location>
</feature>
<dbReference type="Gene3D" id="3.40.50.300">
    <property type="entry name" value="P-loop containing nucleotide triphosphate hydrolases"/>
    <property type="match status" value="1"/>
</dbReference>
<dbReference type="Pfam" id="PF00625">
    <property type="entry name" value="Guanylate_kin"/>
    <property type="match status" value="1"/>
</dbReference>
<sequence length="56" mass="6208">MAGFHRPIVLVGPTGIGRTELKRRLIATQPAKFGATIPYTSRTPKAREVEGVNYHF</sequence>
<dbReference type="InterPro" id="IPR008144">
    <property type="entry name" value="Guanylate_kin-like_dom"/>
</dbReference>
<protein>
    <recommendedName>
        <fullName evidence="1">Guanylate kinase-like domain-containing protein</fullName>
    </recommendedName>
</protein>
<dbReference type="Proteomes" id="UP000030758">
    <property type="component" value="Unassembled WGS sequence"/>
</dbReference>